<dbReference type="InterPro" id="IPR043148">
    <property type="entry name" value="TagF_C"/>
</dbReference>
<comment type="similarity">
    <text evidence="2">Belongs to the CDP-glycerol glycerophosphotransferase family.</text>
</comment>
<dbReference type="PANTHER" id="PTHR37316:SF1">
    <property type="entry name" value="TEICHOIC ACID GLYCEROL-PHOSPHATE PRIMASE"/>
    <property type="match status" value="1"/>
</dbReference>
<comment type="subcellular location">
    <subcellularLocation>
        <location evidence="1">Cell membrane</location>
        <topology evidence="1">Peripheral membrane protein</topology>
    </subcellularLocation>
</comment>
<dbReference type="InterPro" id="IPR051612">
    <property type="entry name" value="Teichoic_Acid_Biosynth"/>
</dbReference>
<evidence type="ECO:0000256" key="2">
    <source>
        <dbReference type="ARBA" id="ARBA00010488"/>
    </source>
</evidence>
<keyword evidence="5" id="KW-0777">Teichoic acid biosynthesis</keyword>
<evidence type="ECO:0000256" key="4">
    <source>
        <dbReference type="ARBA" id="ARBA00022679"/>
    </source>
</evidence>
<evidence type="ECO:0000313" key="8">
    <source>
        <dbReference type="Proteomes" id="UP001172142"/>
    </source>
</evidence>
<dbReference type="InterPro" id="IPR007554">
    <property type="entry name" value="Glycerophosphate_synth"/>
</dbReference>
<accession>A0ABT8N9I1</accession>
<protein>
    <submittedName>
        <fullName evidence="7">CDP-glycerol glycerophosphotransferase family protein</fullName>
    </submittedName>
</protein>
<dbReference type="InterPro" id="IPR043149">
    <property type="entry name" value="TagF_N"/>
</dbReference>
<dbReference type="SUPFAM" id="SSF53756">
    <property type="entry name" value="UDP-Glycosyltransferase/glycogen phosphorylase"/>
    <property type="match status" value="1"/>
</dbReference>
<gene>
    <name evidence="7" type="ORF">QWY13_03545</name>
</gene>
<evidence type="ECO:0000256" key="1">
    <source>
        <dbReference type="ARBA" id="ARBA00004202"/>
    </source>
</evidence>
<keyword evidence="8" id="KW-1185">Reference proteome</keyword>
<dbReference type="Gene3D" id="3.40.50.11820">
    <property type="match status" value="1"/>
</dbReference>
<sequence>MAKELAQFQTHQLIFANHSRCKIDFTKINTNNKKIYTFETINILHTLFSAYHLATSKYVFIDNYLGILSVIRFRKEVKCVQLWHAAGAVKKFGWCDPETSLRNNRAQSRFQKVYDQFHYIPVGSRQMADIFAESFHLDSNRFLYTGVPQTDFYFDAAARANGMVKVKRTYPAIEGKKVILYAPTFRKDELSKMELKLNIAEMLEKLGDDYVLLIRLHPSVQGSSQLPEDPRVISVSNYPHINELLTASDILITDYSSIPVEFSLLRKKMIFFTYDSETYNETQGLWTEESSHFPGPLVKTTAQLIQHILDPEVDYGKIDRFSNHWNTFSIGQSTRQLVQAIYDEKDLETKEKNNPW</sequence>
<evidence type="ECO:0000256" key="5">
    <source>
        <dbReference type="ARBA" id="ARBA00022944"/>
    </source>
</evidence>
<dbReference type="Proteomes" id="UP001172142">
    <property type="component" value="Unassembled WGS sequence"/>
</dbReference>
<dbReference type="RefSeq" id="WP_301854979.1">
    <property type="nucleotide sequence ID" value="NZ_JAUJWU010000001.1"/>
</dbReference>
<evidence type="ECO:0000256" key="6">
    <source>
        <dbReference type="ARBA" id="ARBA00023136"/>
    </source>
</evidence>
<keyword evidence="4" id="KW-0808">Transferase</keyword>
<dbReference type="PANTHER" id="PTHR37316">
    <property type="entry name" value="TEICHOIC ACID GLYCEROL-PHOSPHATE PRIMASE"/>
    <property type="match status" value="1"/>
</dbReference>
<keyword evidence="3" id="KW-1003">Cell membrane</keyword>
<organism evidence="7 8">
    <name type="scientific">Planococcus shenhongbingii</name>
    <dbReference type="NCBI Taxonomy" id="3058398"/>
    <lineage>
        <taxon>Bacteria</taxon>
        <taxon>Bacillati</taxon>
        <taxon>Bacillota</taxon>
        <taxon>Bacilli</taxon>
        <taxon>Bacillales</taxon>
        <taxon>Caryophanaceae</taxon>
        <taxon>Planococcus</taxon>
    </lineage>
</organism>
<dbReference type="Gene3D" id="3.40.50.12580">
    <property type="match status" value="1"/>
</dbReference>
<name>A0ABT8N9I1_9BACL</name>
<evidence type="ECO:0000313" key="7">
    <source>
        <dbReference type="EMBL" id="MDN7244557.1"/>
    </source>
</evidence>
<reference evidence="7 8" key="1">
    <citation type="submission" date="2023-07" db="EMBL/GenBank/DDBJ databases">
        <title>Novel species in genus Planococcus.</title>
        <authorList>
            <person name="Ning S."/>
        </authorList>
    </citation>
    <scope>NUCLEOTIDE SEQUENCE [LARGE SCALE GENOMIC DNA]</scope>
    <source>
        <strain evidence="7 8">N017</strain>
    </source>
</reference>
<dbReference type="Pfam" id="PF04464">
    <property type="entry name" value="Glyphos_transf"/>
    <property type="match status" value="1"/>
</dbReference>
<evidence type="ECO:0000256" key="3">
    <source>
        <dbReference type="ARBA" id="ARBA00022475"/>
    </source>
</evidence>
<keyword evidence="6" id="KW-0472">Membrane</keyword>
<comment type="caution">
    <text evidence="7">The sequence shown here is derived from an EMBL/GenBank/DDBJ whole genome shotgun (WGS) entry which is preliminary data.</text>
</comment>
<proteinExistence type="inferred from homology"/>
<dbReference type="EMBL" id="JAUJWU010000001">
    <property type="protein sequence ID" value="MDN7244557.1"/>
    <property type="molecule type" value="Genomic_DNA"/>
</dbReference>